<dbReference type="EMBL" id="BARS01053751">
    <property type="protein sequence ID" value="GAG42722.1"/>
    <property type="molecule type" value="Genomic_DNA"/>
</dbReference>
<dbReference type="InterPro" id="IPR020568">
    <property type="entry name" value="Ribosomal_Su5_D2-typ_SF"/>
</dbReference>
<reference evidence="4" key="1">
    <citation type="journal article" date="2014" name="Front. Microbiol.">
        <title>High frequency of phylogenetically diverse reductive dehalogenase-homologous genes in deep subseafloor sedimentary metagenomes.</title>
        <authorList>
            <person name="Kawai M."/>
            <person name="Futagami T."/>
            <person name="Toyoda A."/>
            <person name="Takaki Y."/>
            <person name="Nishi S."/>
            <person name="Hori S."/>
            <person name="Arai W."/>
            <person name="Tsubouchi T."/>
            <person name="Morono Y."/>
            <person name="Uchiyama I."/>
            <person name="Ito T."/>
            <person name="Fujiyama A."/>
            <person name="Inagaki F."/>
            <person name="Takami H."/>
        </authorList>
    </citation>
    <scope>NUCLEOTIDE SEQUENCE</scope>
    <source>
        <strain evidence="4">Expedition CK06-06</strain>
    </source>
</reference>
<comment type="caution">
    <text evidence="4">The sequence shown here is derived from an EMBL/GenBank/DDBJ whole genome shotgun (WGS) entry which is preliminary data.</text>
</comment>
<organism evidence="4">
    <name type="scientific">marine sediment metagenome</name>
    <dbReference type="NCBI Taxonomy" id="412755"/>
    <lineage>
        <taxon>unclassified sequences</taxon>
        <taxon>metagenomes</taxon>
        <taxon>ecological metagenomes</taxon>
    </lineage>
</organism>
<dbReference type="InterPro" id="IPR029044">
    <property type="entry name" value="Nucleotide-diphossugar_trans"/>
</dbReference>
<feature type="domain" description="Galactokinase N-terminal" evidence="3">
    <location>
        <begin position="121"/>
        <end position="168"/>
    </location>
</feature>
<dbReference type="AlphaFoldDB" id="X0Y5Z8"/>
<gene>
    <name evidence="4" type="ORF">S01H1_79694</name>
</gene>
<evidence type="ECO:0000313" key="4">
    <source>
        <dbReference type="EMBL" id="GAG42722.1"/>
    </source>
</evidence>
<keyword evidence="1" id="KW-0547">Nucleotide-binding</keyword>
<name>X0Y5Z8_9ZZZZ</name>
<dbReference type="Gene3D" id="3.90.550.10">
    <property type="entry name" value="Spore Coat Polysaccharide Biosynthesis Protein SpsA, Chain A"/>
    <property type="match status" value="1"/>
</dbReference>
<sequence>SDNAQNEEYLTDVVRILSGDNKKEWKITSVQVKDYHEVMAFNNPEELLKIEDYYNRKESRENSCQHFTIKEQISAVRPVEEWLRLFEAFAPDIRRLFTDIYGDNEDIIAERHDAYIQALRKFIRVYGKNSHVVIARSPGRINLMGRHIEHRGGYTNYITINREMLLIAGIREDDVIDIHNIDAKSFRPRHFSIGDEISRLPWDEWLTMINSDTVLDMIRSSHG</sequence>
<dbReference type="InterPro" id="IPR019539">
    <property type="entry name" value="GalKase_N"/>
</dbReference>
<dbReference type="Pfam" id="PF10509">
    <property type="entry name" value="GalKase_gal_bdg"/>
    <property type="match status" value="1"/>
</dbReference>
<evidence type="ECO:0000256" key="2">
    <source>
        <dbReference type="ARBA" id="ARBA00022840"/>
    </source>
</evidence>
<dbReference type="GO" id="GO:0005975">
    <property type="term" value="P:carbohydrate metabolic process"/>
    <property type="evidence" value="ECO:0007669"/>
    <property type="project" value="UniProtKB-ARBA"/>
</dbReference>
<dbReference type="InterPro" id="IPR014721">
    <property type="entry name" value="Ribsml_uS5_D2-typ_fold_subgr"/>
</dbReference>
<dbReference type="Gene3D" id="3.30.230.10">
    <property type="match status" value="1"/>
</dbReference>
<protein>
    <recommendedName>
        <fullName evidence="3">Galactokinase N-terminal domain-containing protein</fullName>
    </recommendedName>
</protein>
<feature type="non-terminal residue" evidence="4">
    <location>
        <position position="1"/>
    </location>
</feature>
<evidence type="ECO:0000256" key="1">
    <source>
        <dbReference type="ARBA" id="ARBA00022741"/>
    </source>
</evidence>
<feature type="non-terminal residue" evidence="4">
    <location>
        <position position="223"/>
    </location>
</feature>
<dbReference type="SUPFAM" id="SSF54211">
    <property type="entry name" value="Ribosomal protein S5 domain 2-like"/>
    <property type="match status" value="1"/>
</dbReference>
<evidence type="ECO:0000259" key="3">
    <source>
        <dbReference type="Pfam" id="PF10509"/>
    </source>
</evidence>
<accession>X0Y5Z8</accession>
<proteinExistence type="predicted"/>
<dbReference type="GO" id="GO:0005524">
    <property type="term" value="F:ATP binding"/>
    <property type="evidence" value="ECO:0007669"/>
    <property type="project" value="UniProtKB-KW"/>
</dbReference>
<keyword evidence="2" id="KW-0067">ATP-binding</keyword>